<dbReference type="SUPFAM" id="SSF55781">
    <property type="entry name" value="GAF domain-like"/>
    <property type="match status" value="1"/>
</dbReference>
<dbReference type="Gene3D" id="3.30.450.40">
    <property type="match status" value="1"/>
</dbReference>
<proteinExistence type="predicted"/>
<feature type="domain" description="GAF" evidence="1">
    <location>
        <begin position="28"/>
        <end position="151"/>
    </location>
</feature>
<name>A0ABY6B0N9_9BURK</name>
<keyword evidence="3" id="KW-1185">Reference proteome</keyword>
<dbReference type="EMBL" id="CP104562">
    <property type="protein sequence ID" value="UXH78961.1"/>
    <property type="molecule type" value="Genomic_DNA"/>
</dbReference>
<gene>
    <name evidence="2" type="ORF">N4261_03210</name>
</gene>
<dbReference type="InterPro" id="IPR003018">
    <property type="entry name" value="GAF"/>
</dbReference>
<organism evidence="2 3">
    <name type="scientific">Roseateles amylovorans</name>
    <dbReference type="NCBI Taxonomy" id="2978473"/>
    <lineage>
        <taxon>Bacteria</taxon>
        <taxon>Pseudomonadati</taxon>
        <taxon>Pseudomonadota</taxon>
        <taxon>Betaproteobacteria</taxon>
        <taxon>Burkholderiales</taxon>
        <taxon>Sphaerotilaceae</taxon>
        <taxon>Roseateles</taxon>
    </lineage>
</organism>
<evidence type="ECO:0000259" key="1">
    <source>
        <dbReference type="Pfam" id="PF01590"/>
    </source>
</evidence>
<dbReference type="Pfam" id="PF01590">
    <property type="entry name" value="GAF"/>
    <property type="match status" value="1"/>
</dbReference>
<protein>
    <submittedName>
        <fullName evidence="2">GAF domain-containing protein</fullName>
    </submittedName>
</protein>
<reference evidence="2" key="1">
    <citation type="submission" date="2022-10" db="EMBL/GenBank/DDBJ databases">
        <title>Characterization and whole genome sequencing of a new Roseateles species, isolated from fresh water.</title>
        <authorList>
            <person name="Guliayeva D.Y."/>
            <person name="Akhremchuk A.E."/>
            <person name="Sikolenko M.A."/>
            <person name="Valentovich L.N."/>
            <person name="Sidarenka A.V."/>
        </authorList>
    </citation>
    <scope>NUCLEOTIDE SEQUENCE</scope>
    <source>
        <strain evidence="2">BIM B-1768</strain>
    </source>
</reference>
<dbReference type="Proteomes" id="UP001064933">
    <property type="component" value="Chromosome"/>
</dbReference>
<dbReference type="RefSeq" id="WP_261758781.1">
    <property type="nucleotide sequence ID" value="NZ_CP104562.2"/>
</dbReference>
<dbReference type="InterPro" id="IPR029016">
    <property type="entry name" value="GAF-like_dom_sf"/>
</dbReference>
<accession>A0ABY6B0N9</accession>
<evidence type="ECO:0000313" key="2">
    <source>
        <dbReference type="EMBL" id="UXH78961.1"/>
    </source>
</evidence>
<sequence length="174" mass="19215">MDRIESLFAAMRAAGQPLDGHSGDSIASFAQQVSQALCHYFQCSHASIWLLDGAPGEHRLRNLASHESDGPSRQNPICAQQAYPGYFQALLGQGVFHCADSHLDPRLQGLTPPPTWRSMLDVCGQINGKTIGVIALGERDEARNWTKREELDLRRATAKACLRLHALRQELETV</sequence>
<evidence type="ECO:0000313" key="3">
    <source>
        <dbReference type="Proteomes" id="UP001064933"/>
    </source>
</evidence>